<evidence type="ECO:0000313" key="4">
    <source>
        <dbReference type="Proteomes" id="UP000000311"/>
    </source>
</evidence>
<dbReference type="InParanoid" id="E2AFL4"/>
<dbReference type="OrthoDB" id="6429739at2759"/>
<gene>
    <name evidence="3" type="ORF">EAG_02712</name>
</gene>
<organism evidence="4">
    <name type="scientific">Camponotus floridanus</name>
    <name type="common">Florida carpenter ant</name>
    <dbReference type="NCBI Taxonomy" id="104421"/>
    <lineage>
        <taxon>Eukaryota</taxon>
        <taxon>Metazoa</taxon>
        <taxon>Ecdysozoa</taxon>
        <taxon>Arthropoda</taxon>
        <taxon>Hexapoda</taxon>
        <taxon>Insecta</taxon>
        <taxon>Pterygota</taxon>
        <taxon>Neoptera</taxon>
        <taxon>Endopterygota</taxon>
        <taxon>Hymenoptera</taxon>
        <taxon>Apocrita</taxon>
        <taxon>Aculeata</taxon>
        <taxon>Formicoidea</taxon>
        <taxon>Formicidae</taxon>
        <taxon>Formicinae</taxon>
        <taxon>Camponotus</taxon>
    </lineage>
</organism>
<dbReference type="AlphaFoldDB" id="E2AFL4"/>
<proteinExistence type="predicted"/>
<sequence>MVAELTDISTTTVGGKASLHAGGISKQRKRPKWIQTATREPIYSVLDSDDSAKSLPPDVYGRVVIISAVKNEPSRKVNAENKSPYVWPSSRNRTSPILEVEDENTLYSVVRKPKKVRLPETSSSDEETIRPVDPRRDSTRIEDTVSSEKRQLDPEDVSKRVEVRKWLFRDTPRQPLSDSPRMFSDRSEYENRWSDQENSVALPRGVVGLVGPYRIYKNPNENREYMLQEEELVEEVLDSTSEKVQEEENKNEHRQRAKWKIREDDEETLVPDIRDLPNLGDFIEMKDDKREGDDWRDEQESVMKMEKMECVEKILSGKEERAMDVPDTISAVSMTSMKQKWGEKIYLTMIE</sequence>
<evidence type="ECO:0000313" key="3">
    <source>
        <dbReference type="EMBL" id="EFN67765.1"/>
    </source>
</evidence>
<keyword evidence="4" id="KW-1185">Reference proteome</keyword>
<feature type="compositionally biased region" description="Basic and acidic residues" evidence="2">
    <location>
        <begin position="127"/>
        <end position="156"/>
    </location>
</feature>
<feature type="coiled-coil region" evidence="1">
    <location>
        <begin position="230"/>
        <end position="257"/>
    </location>
</feature>
<dbReference type="Proteomes" id="UP000000311">
    <property type="component" value="Unassembled WGS sequence"/>
</dbReference>
<accession>E2AFL4</accession>
<evidence type="ECO:0000256" key="1">
    <source>
        <dbReference type="SAM" id="Coils"/>
    </source>
</evidence>
<evidence type="ECO:0000256" key="2">
    <source>
        <dbReference type="SAM" id="MobiDB-lite"/>
    </source>
</evidence>
<name>E2AFL4_CAMFO</name>
<protein>
    <submittedName>
        <fullName evidence="3">Uncharacterized protein</fullName>
    </submittedName>
</protein>
<keyword evidence="1" id="KW-0175">Coiled coil</keyword>
<feature type="region of interest" description="Disordered" evidence="2">
    <location>
        <begin position="116"/>
        <end position="156"/>
    </location>
</feature>
<dbReference type="OMA" id="WPDQENL"/>
<dbReference type="EMBL" id="GL439118">
    <property type="protein sequence ID" value="EFN67765.1"/>
    <property type="molecule type" value="Genomic_DNA"/>
</dbReference>
<reference evidence="3 4" key="1">
    <citation type="journal article" date="2010" name="Science">
        <title>Genomic comparison of the ants Camponotus floridanus and Harpegnathos saltator.</title>
        <authorList>
            <person name="Bonasio R."/>
            <person name="Zhang G."/>
            <person name="Ye C."/>
            <person name="Mutti N.S."/>
            <person name="Fang X."/>
            <person name="Qin N."/>
            <person name="Donahue G."/>
            <person name="Yang P."/>
            <person name="Li Q."/>
            <person name="Li C."/>
            <person name="Zhang P."/>
            <person name="Huang Z."/>
            <person name="Berger S.L."/>
            <person name="Reinberg D."/>
            <person name="Wang J."/>
            <person name="Liebig J."/>
        </authorList>
    </citation>
    <scope>NUCLEOTIDE SEQUENCE [LARGE SCALE GENOMIC DNA]</scope>
    <source>
        <strain evidence="4">C129</strain>
    </source>
</reference>
<feature type="region of interest" description="Disordered" evidence="2">
    <location>
        <begin position="1"/>
        <end position="33"/>
    </location>
</feature>